<dbReference type="InterPro" id="IPR001494">
    <property type="entry name" value="Importin-beta_N"/>
</dbReference>
<dbReference type="Proteomes" id="UP001485043">
    <property type="component" value="Unassembled WGS sequence"/>
</dbReference>
<dbReference type="GO" id="GO:0031267">
    <property type="term" value="F:small GTPase binding"/>
    <property type="evidence" value="ECO:0007669"/>
    <property type="project" value="InterPro"/>
</dbReference>
<accession>A0AAW1TME8</accession>
<dbReference type="AlphaFoldDB" id="A0AAW1TME8"/>
<evidence type="ECO:0000313" key="7">
    <source>
        <dbReference type="EMBL" id="KAK9868829.1"/>
    </source>
</evidence>
<evidence type="ECO:0000259" key="6">
    <source>
        <dbReference type="PROSITE" id="PS50166"/>
    </source>
</evidence>
<dbReference type="PROSITE" id="PS50166">
    <property type="entry name" value="IMPORTIN_B_NT"/>
    <property type="match status" value="1"/>
</dbReference>
<dbReference type="SMART" id="SM00913">
    <property type="entry name" value="IBN_N"/>
    <property type="match status" value="1"/>
</dbReference>
<evidence type="ECO:0000256" key="3">
    <source>
        <dbReference type="ARBA" id="ARBA00022448"/>
    </source>
</evidence>
<evidence type="ECO:0000256" key="2">
    <source>
        <dbReference type="ARBA" id="ARBA00007991"/>
    </source>
</evidence>
<sequence length="1026" mass="110763">MLAGSLSGSTSPDDLAQLLQGVLRPDPAARKAAESTLAIELGHAGVGLSLVKFTLDLGCSDEIRQLSAVLLKKLVKERWSPESKHFREPVVHPQEKAAIRQGLPQGLGDKSAKIQTAVGLVVASIAKWDVPDEWPQLLPALLRVIQSRKDDLAVRGAIKCLSLFSDELEDDQVAQMAPSLMPSLLAIAEDISHYSVAICQQALSIIRHLLIMLASMTSTRQDIAPLLEDQLPACMHRAGTIIAAPITIGGDNAWGLRQEALRCAVLVVSTFGKMMSQKVPAMLLQCWALFKQSLDPYVQYVVLEGEGKGLEGSDLGKTEEDSEGNTSSFEIVIAQLFEALLAVADSTRLQHLLKPGLPDLIHTTIGYMQMTAMQESTWTEDAEQYVADEEEDTFSARASGELLLDSLLTAYGMEGCRALAGATQAHLQHSRQLQQSGKEHWWRPREAAILAVGCVSYILKDMTPIYPLKPPFDFSALLDSILHLELSQPPTSFPLLTGRALWAVARLCQQIPEEQAAAFLQPACAALACELPPVHIGACRAVAALCSHCQSAALQQHLPALHHGLLNLLNTSGEETLHLALECLTAVIKADAAAAAALEPQLSPRLLTLWSQHVHDPLLSIDAVEAVEALAKVPSALPNLQERAVPTLVSIISEPSQVPDGLIAGAVDLISTLMAPSSLQQAQRMHHALTGHVIKLAEHSDDAEVIRSCCAYLRVLIRTAKSDVLKWQSGRAESTLQLLLGMVSHYLQPSLADAQCYAVGQLLSAMLRHLKDALMEVIPQLIPQIAAKLCSAQSLPLIMSLIIVVAQLVLLDAKTVVDILAASQLPGRDGAALQPVLNIWTERHGELTGVYAINLSTVATAYLLSLQHPQVAATEVRGWQLETGGGITTRSKARQQQERWMMLPAPVKLFSLLVDTVGEQQEGAGPGLNGSAGDEEWEDASDDGLPGELASLGPGLEDLVASNFEDEDHLEEDIDARHDPIATMDILEFVAEQLKALSSAHPDQFHACCSQLGPERLRPLIHLFPS</sequence>
<dbReference type="Pfam" id="PF03810">
    <property type="entry name" value="IBN_N"/>
    <property type="match status" value="1"/>
</dbReference>
<evidence type="ECO:0000256" key="5">
    <source>
        <dbReference type="SAM" id="MobiDB-lite"/>
    </source>
</evidence>
<reference evidence="7 8" key="1">
    <citation type="journal article" date="2024" name="Nat. Commun.">
        <title>Phylogenomics reveals the evolutionary origins of lichenization in chlorophyte algae.</title>
        <authorList>
            <person name="Puginier C."/>
            <person name="Libourel C."/>
            <person name="Otte J."/>
            <person name="Skaloud P."/>
            <person name="Haon M."/>
            <person name="Grisel S."/>
            <person name="Petersen M."/>
            <person name="Berrin J.G."/>
            <person name="Delaux P.M."/>
            <person name="Dal Grande F."/>
            <person name="Keller J."/>
        </authorList>
    </citation>
    <scope>NUCLEOTIDE SEQUENCE [LARGE SCALE GENOMIC DNA]</scope>
    <source>
        <strain evidence="7 8">SAG 2523</strain>
    </source>
</reference>
<dbReference type="InterPro" id="IPR011989">
    <property type="entry name" value="ARM-like"/>
</dbReference>
<comment type="subcellular location">
    <subcellularLocation>
        <location evidence="1">Nucleus</location>
    </subcellularLocation>
</comment>
<feature type="domain" description="Importin N-terminal" evidence="6">
    <location>
        <begin position="33"/>
        <end position="109"/>
    </location>
</feature>
<dbReference type="PANTHER" id="PTHR10997">
    <property type="entry name" value="IMPORTIN-7, 8, 11"/>
    <property type="match status" value="1"/>
</dbReference>
<dbReference type="GO" id="GO:0005829">
    <property type="term" value="C:cytosol"/>
    <property type="evidence" value="ECO:0007669"/>
    <property type="project" value="TreeGrafter"/>
</dbReference>
<keyword evidence="3" id="KW-0813">Transport</keyword>
<dbReference type="InterPro" id="IPR016024">
    <property type="entry name" value="ARM-type_fold"/>
</dbReference>
<comment type="similarity">
    <text evidence="2">Belongs to the importin beta family.</text>
</comment>
<gene>
    <name evidence="7" type="ORF">WJX84_009822</name>
</gene>
<dbReference type="GO" id="GO:0005635">
    <property type="term" value="C:nuclear envelope"/>
    <property type="evidence" value="ECO:0007669"/>
    <property type="project" value="TreeGrafter"/>
</dbReference>
<dbReference type="GO" id="GO:0006606">
    <property type="term" value="P:protein import into nucleus"/>
    <property type="evidence" value="ECO:0007669"/>
    <property type="project" value="TreeGrafter"/>
</dbReference>
<keyword evidence="8" id="KW-1185">Reference proteome</keyword>
<evidence type="ECO:0000313" key="8">
    <source>
        <dbReference type="Proteomes" id="UP001485043"/>
    </source>
</evidence>
<feature type="region of interest" description="Disordered" evidence="5">
    <location>
        <begin position="921"/>
        <end position="942"/>
    </location>
</feature>
<dbReference type="EMBL" id="JALJOV010000011">
    <property type="protein sequence ID" value="KAK9868829.1"/>
    <property type="molecule type" value="Genomic_DNA"/>
</dbReference>
<protein>
    <recommendedName>
        <fullName evidence="6">Importin N-terminal domain-containing protein</fullName>
    </recommendedName>
</protein>
<dbReference type="Gene3D" id="1.25.10.10">
    <property type="entry name" value="Leucine-rich Repeat Variant"/>
    <property type="match status" value="1"/>
</dbReference>
<dbReference type="InterPro" id="IPR058669">
    <property type="entry name" value="TPR_IPO7/11-like"/>
</dbReference>
<feature type="compositionally biased region" description="Acidic residues" evidence="5">
    <location>
        <begin position="933"/>
        <end position="942"/>
    </location>
</feature>
<keyword evidence="4" id="KW-0539">Nucleus</keyword>
<dbReference type="PANTHER" id="PTHR10997:SF9">
    <property type="entry name" value="IMPORTIN-9"/>
    <property type="match status" value="1"/>
</dbReference>
<dbReference type="Pfam" id="PF25758">
    <property type="entry name" value="TPR_IPO11"/>
    <property type="match status" value="1"/>
</dbReference>
<comment type="caution">
    <text evidence="7">The sequence shown here is derived from an EMBL/GenBank/DDBJ whole genome shotgun (WGS) entry which is preliminary data.</text>
</comment>
<dbReference type="SUPFAM" id="SSF48371">
    <property type="entry name" value="ARM repeat"/>
    <property type="match status" value="1"/>
</dbReference>
<proteinExistence type="inferred from homology"/>
<name>A0AAW1TME8_9CHLO</name>
<evidence type="ECO:0000256" key="1">
    <source>
        <dbReference type="ARBA" id="ARBA00004123"/>
    </source>
</evidence>
<evidence type="ECO:0000256" key="4">
    <source>
        <dbReference type="ARBA" id="ARBA00023242"/>
    </source>
</evidence>
<organism evidence="7 8">
    <name type="scientific">Apatococcus fuscideae</name>
    <dbReference type="NCBI Taxonomy" id="2026836"/>
    <lineage>
        <taxon>Eukaryota</taxon>
        <taxon>Viridiplantae</taxon>
        <taxon>Chlorophyta</taxon>
        <taxon>core chlorophytes</taxon>
        <taxon>Trebouxiophyceae</taxon>
        <taxon>Chlorellales</taxon>
        <taxon>Chlorellaceae</taxon>
        <taxon>Apatococcus</taxon>
    </lineage>
</organism>